<dbReference type="InterPro" id="IPR011043">
    <property type="entry name" value="Gal_Oxase/kelch_b-propeller"/>
</dbReference>
<dbReference type="Proteomes" id="UP000023152">
    <property type="component" value="Unassembled WGS sequence"/>
</dbReference>
<feature type="non-terminal residue" evidence="1">
    <location>
        <position position="406"/>
    </location>
</feature>
<reference evidence="1 2" key="1">
    <citation type="journal article" date="2013" name="Curr. Biol.">
        <title>The Genome of the Foraminiferan Reticulomyxa filosa.</title>
        <authorList>
            <person name="Glockner G."/>
            <person name="Hulsmann N."/>
            <person name="Schleicher M."/>
            <person name="Noegel A.A."/>
            <person name="Eichinger L."/>
            <person name="Gallinger C."/>
            <person name="Pawlowski J."/>
            <person name="Sierra R."/>
            <person name="Euteneuer U."/>
            <person name="Pillet L."/>
            <person name="Moustafa A."/>
            <person name="Platzer M."/>
            <person name="Groth M."/>
            <person name="Szafranski K."/>
            <person name="Schliwa M."/>
        </authorList>
    </citation>
    <scope>NUCLEOTIDE SEQUENCE [LARGE SCALE GENOMIC DNA]</scope>
</reference>
<gene>
    <name evidence="1" type="ORF">RFI_12055</name>
</gene>
<organism evidence="1 2">
    <name type="scientific">Reticulomyxa filosa</name>
    <dbReference type="NCBI Taxonomy" id="46433"/>
    <lineage>
        <taxon>Eukaryota</taxon>
        <taxon>Sar</taxon>
        <taxon>Rhizaria</taxon>
        <taxon>Retaria</taxon>
        <taxon>Foraminifera</taxon>
        <taxon>Monothalamids</taxon>
        <taxon>Reticulomyxidae</taxon>
        <taxon>Reticulomyxa</taxon>
    </lineage>
</organism>
<keyword evidence="2" id="KW-1185">Reference proteome</keyword>
<evidence type="ECO:0000313" key="2">
    <source>
        <dbReference type="Proteomes" id="UP000023152"/>
    </source>
</evidence>
<evidence type="ECO:0000313" key="1">
    <source>
        <dbReference type="EMBL" id="ETO25088.1"/>
    </source>
</evidence>
<name>X6NGQ2_RETFI</name>
<dbReference type="EMBL" id="ASPP01008749">
    <property type="protein sequence ID" value="ETO25088.1"/>
    <property type="molecule type" value="Genomic_DNA"/>
</dbReference>
<protein>
    <submittedName>
        <fullName evidence="1">Uncharacterized protein</fullName>
    </submittedName>
</protein>
<comment type="caution">
    <text evidence="1">The sequence shown here is derived from an EMBL/GenBank/DDBJ whole genome shotgun (WGS) entry which is preliminary data.</text>
</comment>
<dbReference type="AlphaFoldDB" id="X6NGQ2"/>
<accession>X6NGQ2</accession>
<sequence>MKNRYLILIFLKISTNVVQHKKKNYRSTEKKILNVKSTTFVDIFLKKLGLNVCGILGVQFFIQPTVFPKRFFLHIVLYLKKLLNNNKKIMMRKSVKKLKDLPIRMFDPQCVRHKHEIIICGCFEERACYSYNILKDEYKLICEYPSNVILSGHCVVKLEDGNDSKDSNEVAVLSFGGDKEMKRHTLIMKYVSVWSDDNDNDNEMNKSKKSEKLNNCNEWVPFTDNHNNPIQIARPNEDFKGARALIGGSNNNLLFIVYYHKNISVFNLKTFQYIKHDRLPIQTGLSFPCFVLHQKHGQEMTQKNEKQNQTNNEMLLFFTKSALRIEYDEDKNTFQFHQLAVDIYVAQVCRYGYACVNDVLWVFGGYCWIAGKRYVSRIIFKYYIRENRWEITYVHLIGGRFKFDEN</sequence>
<dbReference type="SUPFAM" id="SSF50965">
    <property type="entry name" value="Galactose oxidase, central domain"/>
    <property type="match status" value="1"/>
</dbReference>
<proteinExistence type="predicted"/>